<evidence type="ECO:0000313" key="2">
    <source>
        <dbReference type="EMBL" id="PPA70350.1"/>
    </source>
</evidence>
<organism evidence="2 3">
    <name type="scientific">Jeotgalibacillus proteolyticus</name>
    <dbReference type="NCBI Taxonomy" id="2082395"/>
    <lineage>
        <taxon>Bacteria</taxon>
        <taxon>Bacillati</taxon>
        <taxon>Bacillota</taxon>
        <taxon>Bacilli</taxon>
        <taxon>Bacillales</taxon>
        <taxon>Caryophanaceae</taxon>
        <taxon>Jeotgalibacillus</taxon>
    </lineage>
</organism>
<gene>
    <name evidence="2" type="ORF">C4B60_12285</name>
</gene>
<dbReference type="PROSITE" id="PS51186">
    <property type="entry name" value="GNAT"/>
    <property type="match status" value="1"/>
</dbReference>
<dbReference type="PANTHER" id="PTHR43415">
    <property type="entry name" value="SPERMIDINE N(1)-ACETYLTRANSFERASE"/>
    <property type="match status" value="1"/>
</dbReference>
<sequence>MKELKGKAVYLRELKEEDMKGLHQALSNDEIRYMTGTRNSFTMEQMKNYFKRISEDQTRYNFSIRLLETDELIGDLAIMDIDEDNKKAGFRIALHQTSLLNKGYGTDALNQALKFAFEVLKLNRLQLEVFSHNIRGIKSYEKAGFQVEGVLRESLYYEGAFSDEIIMSMLQKDYFERKSEALREENYAMEK</sequence>
<dbReference type="InterPro" id="IPR016181">
    <property type="entry name" value="Acyl_CoA_acyltransferase"/>
</dbReference>
<protein>
    <submittedName>
        <fullName evidence="2">GNAT family N-acetyltransferase</fullName>
    </submittedName>
</protein>
<keyword evidence="2" id="KW-0808">Transferase</keyword>
<name>A0A2S5GBG6_9BACL</name>
<dbReference type="Pfam" id="PF13302">
    <property type="entry name" value="Acetyltransf_3"/>
    <property type="match status" value="1"/>
</dbReference>
<evidence type="ECO:0000313" key="3">
    <source>
        <dbReference type="Proteomes" id="UP000239047"/>
    </source>
</evidence>
<dbReference type="OrthoDB" id="9795206at2"/>
<keyword evidence="3" id="KW-1185">Reference proteome</keyword>
<accession>A0A2S5GBG6</accession>
<dbReference type="SUPFAM" id="SSF55729">
    <property type="entry name" value="Acyl-CoA N-acyltransferases (Nat)"/>
    <property type="match status" value="1"/>
</dbReference>
<evidence type="ECO:0000259" key="1">
    <source>
        <dbReference type="PROSITE" id="PS51186"/>
    </source>
</evidence>
<reference evidence="2 3" key="1">
    <citation type="submission" date="2018-02" db="EMBL/GenBank/DDBJ databases">
        <title>Jeotgalibacillus proteolyticum sp. nov. a protease producing bacterium isolated from ocean sediments of Laizhou Bay.</title>
        <authorList>
            <person name="Li Y."/>
        </authorList>
    </citation>
    <scope>NUCLEOTIDE SEQUENCE [LARGE SCALE GENOMIC DNA]</scope>
    <source>
        <strain evidence="2 3">22-7</strain>
    </source>
</reference>
<dbReference type="GO" id="GO:0016747">
    <property type="term" value="F:acyltransferase activity, transferring groups other than amino-acyl groups"/>
    <property type="evidence" value="ECO:0007669"/>
    <property type="project" value="InterPro"/>
</dbReference>
<proteinExistence type="predicted"/>
<feature type="domain" description="N-acetyltransferase" evidence="1">
    <location>
        <begin position="9"/>
        <end position="172"/>
    </location>
</feature>
<dbReference type="AlphaFoldDB" id="A0A2S5GBG6"/>
<dbReference type="PANTHER" id="PTHR43415:SF3">
    <property type="entry name" value="GNAT-FAMILY ACETYLTRANSFERASE"/>
    <property type="match status" value="1"/>
</dbReference>
<dbReference type="Proteomes" id="UP000239047">
    <property type="component" value="Unassembled WGS sequence"/>
</dbReference>
<comment type="caution">
    <text evidence="2">The sequence shown here is derived from an EMBL/GenBank/DDBJ whole genome shotgun (WGS) entry which is preliminary data.</text>
</comment>
<dbReference type="RefSeq" id="WP_104058300.1">
    <property type="nucleotide sequence ID" value="NZ_PREZ01000004.1"/>
</dbReference>
<dbReference type="EMBL" id="PREZ01000004">
    <property type="protein sequence ID" value="PPA70350.1"/>
    <property type="molecule type" value="Genomic_DNA"/>
</dbReference>
<dbReference type="InterPro" id="IPR000182">
    <property type="entry name" value="GNAT_dom"/>
</dbReference>
<dbReference type="Gene3D" id="3.40.630.30">
    <property type="match status" value="1"/>
</dbReference>